<dbReference type="AlphaFoldDB" id="A0A2P8PX12"/>
<gene>
    <name evidence="2" type="ORF">C6Y14_35860</name>
</gene>
<name>A0A2P8PX12_9ACTN</name>
<dbReference type="Proteomes" id="UP000240429">
    <property type="component" value="Unassembled WGS sequence"/>
</dbReference>
<dbReference type="EMBL" id="PYBJ01000029">
    <property type="protein sequence ID" value="PSM38532.1"/>
    <property type="molecule type" value="Genomic_DNA"/>
</dbReference>
<comment type="caution">
    <text evidence="2">The sequence shown here is derived from an EMBL/GenBank/DDBJ whole genome shotgun (WGS) entry which is preliminary data.</text>
</comment>
<evidence type="ECO:0000313" key="2">
    <source>
        <dbReference type="EMBL" id="PSM38532.1"/>
    </source>
</evidence>
<dbReference type="OrthoDB" id="9809850at2"/>
<keyword evidence="3" id="KW-1185">Reference proteome</keyword>
<evidence type="ECO:0000313" key="3">
    <source>
        <dbReference type="Proteomes" id="UP000240429"/>
    </source>
</evidence>
<feature type="region of interest" description="Disordered" evidence="1">
    <location>
        <begin position="1"/>
        <end position="82"/>
    </location>
</feature>
<dbReference type="RefSeq" id="WP_107021075.1">
    <property type="nucleotide sequence ID" value="NZ_KZ679055.1"/>
</dbReference>
<feature type="compositionally biased region" description="Low complexity" evidence="1">
    <location>
        <begin position="50"/>
        <end position="61"/>
    </location>
</feature>
<organism evidence="2 3">
    <name type="scientific">Streptomyces dioscori</name>
    <dbReference type="NCBI Taxonomy" id="2109333"/>
    <lineage>
        <taxon>Bacteria</taxon>
        <taxon>Bacillati</taxon>
        <taxon>Actinomycetota</taxon>
        <taxon>Actinomycetes</taxon>
        <taxon>Kitasatosporales</taxon>
        <taxon>Streptomycetaceae</taxon>
        <taxon>Streptomyces</taxon>
        <taxon>Streptomyces aurantiacus group</taxon>
    </lineage>
</organism>
<evidence type="ECO:0000256" key="1">
    <source>
        <dbReference type="SAM" id="MobiDB-lite"/>
    </source>
</evidence>
<reference evidence="2 3" key="1">
    <citation type="submission" date="2018-03" db="EMBL/GenBank/DDBJ databases">
        <title>Streptomyces dioscori sp. nov., a novel endophytic actinobacterium isolated from bulbil of Dioscorea bulbifera L.</title>
        <authorList>
            <person name="Zhikuan W."/>
        </authorList>
    </citation>
    <scope>NUCLEOTIDE SEQUENCE [LARGE SCALE GENOMIC DNA]</scope>
    <source>
        <strain evidence="2 3">A217</strain>
    </source>
</reference>
<proteinExistence type="predicted"/>
<sequence length="130" mass="14260">MADIEPYENALDAIPGAHPYPRSSRYHDAEIGIHRRPDGTEVRYTKRRLLPPLDQADQLDPPGDEGRHHTVGSGDRPDLLGQRYFGDPAQWWRIADANPVLDPRELTDEAGKVIGIPLPGGPGGGGARRV</sequence>
<feature type="compositionally biased region" description="Basic and acidic residues" evidence="1">
    <location>
        <begin position="25"/>
        <end position="44"/>
    </location>
</feature>
<protein>
    <recommendedName>
        <fullName evidence="4">LysM domain-containing protein</fullName>
    </recommendedName>
</protein>
<accession>A0A2P8PX12</accession>
<evidence type="ECO:0008006" key="4">
    <source>
        <dbReference type="Google" id="ProtNLM"/>
    </source>
</evidence>